<organism evidence="3 4">
    <name type="scientific">Paenibacillus oceani</name>
    <dbReference type="NCBI Taxonomy" id="2772510"/>
    <lineage>
        <taxon>Bacteria</taxon>
        <taxon>Bacillati</taxon>
        <taxon>Bacillota</taxon>
        <taxon>Bacilli</taxon>
        <taxon>Bacillales</taxon>
        <taxon>Paenibacillaceae</taxon>
        <taxon>Paenibacillus</taxon>
    </lineage>
</organism>
<keyword evidence="4" id="KW-1185">Reference proteome</keyword>
<dbReference type="SUPFAM" id="SSF55383">
    <property type="entry name" value="Copper amine oxidase, domain N"/>
    <property type="match status" value="1"/>
</dbReference>
<proteinExistence type="predicted"/>
<gene>
    <name evidence="3" type="ORF">IDH45_00175</name>
</gene>
<sequence>MKKMMKAVTIATLAVGMIGTSAFAATADWTEVKGIFNSKIKVVIEGKGPSDITPLIVDGTAYLPVREMGNTLGMNVTWNEQESRIDIQQMKPPAQVQALDGIVLDVQEGKDGVRYVDVLNQGADAVNAIVRLVVPADFKVTDNKSETHDASMLKAGMKIEATHSLAMTKSIPPQAKAESIKIVHELGMTEGTIQSVQSTDHGLTIKVSDKADDPTAGVVLHVSKDTKLMSGVIGGEAVAQDQLKQGMKVKAYYGPVMTMSLPPQSAAQAIFVLDSNDNEAK</sequence>
<dbReference type="InterPro" id="IPR012854">
    <property type="entry name" value="Cu_amine_oxidase-like_N"/>
</dbReference>
<feature type="domain" description="Copper amine oxidase-like N-terminal" evidence="2">
    <location>
        <begin position="50"/>
        <end position="91"/>
    </location>
</feature>
<accession>A0A927GX35</accession>
<dbReference type="RefSeq" id="WP_190923545.1">
    <property type="nucleotide sequence ID" value="NZ_JACXJA010000001.1"/>
</dbReference>
<evidence type="ECO:0000259" key="2">
    <source>
        <dbReference type="Pfam" id="PF07833"/>
    </source>
</evidence>
<dbReference type="Pfam" id="PF07833">
    <property type="entry name" value="Cu_amine_oxidN1"/>
    <property type="match status" value="1"/>
</dbReference>
<protein>
    <recommendedName>
        <fullName evidence="2">Copper amine oxidase-like N-terminal domain-containing protein</fullName>
    </recommendedName>
</protein>
<feature type="chain" id="PRO_5036875235" description="Copper amine oxidase-like N-terminal domain-containing protein" evidence="1">
    <location>
        <begin position="25"/>
        <end position="281"/>
    </location>
</feature>
<comment type="caution">
    <text evidence="3">The sequence shown here is derived from an EMBL/GenBank/DDBJ whole genome shotgun (WGS) entry which is preliminary data.</text>
</comment>
<evidence type="ECO:0000313" key="3">
    <source>
        <dbReference type="EMBL" id="MBD2860401.1"/>
    </source>
</evidence>
<reference evidence="3" key="1">
    <citation type="submission" date="2020-09" db="EMBL/GenBank/DDBJ databases">
        <title>A novel bacterium of genus Paenibacillus, isolated from South China Sea.</title>
        <authorList>
            <person name="Huang H."/>
            <person name="Mo K."/>
            <person name="Hu Y."/>
        </authorList>
    </citation>
    <scope>NUCLEOTIDE SEQUENCE</scope>
    <source>
        <strain evidence="3">IB182363</strain>
    </source>
</reference>
<keyword evidence="1" id="KW-0732">Signal</keyword>
<dbReference type="AlphaFoldDB" id="A0A927GX35"/>
<feature type="signal peptide" evidence="1">
    <location>
        <begin position="1"/>
        <end position="24"/>
    </location>
</feature>
<dbReference type="EMBL" id="JACXJA010000001">
    <property type="protein sequence ID" value="MBD2860401.1"/>
    <property type="molecule type" value="Genomic_DNA"/>
</dbReference>
<evidence type="ECO:0000256" key="1">
    <source>
        <dbReference type="SAM" id="SignalP"/>
    </source>
</evidence>
<name>A0A927GX35_9BACL</name>
<dbReference type="Proteomes" id="UP000639396">
    <property type="component" value="Unassembled WGS sequence"/>
</dbReference>
<evidence type="ECO:0000313" key="4">
    <source>
        <dbReference type="Proteomes" id="UP000639396"/>
    </source>
</evidence>
<dbReference type="InterPro" id="IPR036582">
    <property type="entry name" value="Mao_N_sf"/>
</dbReference>